<evidence type="ECO:0000313" key="8">
    <source>
        <dbReference type="Proteomes" id="UP000324738"/>
    </source>
</evidence>
<dbReference type="AlphaFoldDB" id="A0A5B0DSQ3"/>
<sequence length="79" mass="7352">MRKASVALGLAGMLALAACQSTGTSSEKNQEFNCMAGTIGGAVVGGLLGSTIGGGSGRVVGAALGAGGGGLLGNRLACQ</sequence>
<evidence type="ECO:0000313" key="7">
    <source>
        <dbReference type="EMBL" id="KAA0969844.1"/>
    </source>
</evidence>
<name>A0A5B0DSQ3_9HYPH</name>
<comment type="subcellular location">
    <subcellularLocation>
        <location evidence="1">Cell outer membrane</location>
        <topology evidence="1">Lipid-anchor</topology>
    </subcellularLocation>
</comment>
<evidence type="ECO:0000256" key="2">
    <source>
        <dbReference type="ARBA" id="ARBA00008681"/>
    </source>
</evidence>
<feature type="signal peptide" evidence="5">
    <location>
        <begin position="1"/>
        <end position="17"/>
    </location>
</feature>
<gene>
    <name evidence="7" type="ORF">FPY71_14805</name>
</gene>
<protein>
    <recommendedName>
        <fullName evidence="3">17 kDa surface antigen</fullName>
    </recommendedName>
</protein>
<dbReference type="RefSeq" id="WP_149301130.1">
    <property type="nucleotide sequence ID" value="NZ_VTWH01000003.1"/>
</dbReference>
<dbReference type="EMBL" id="VTWH01000003">
    <property type="protein sequence ID" value="KAA0969844.1"/>
    <property type="molecule type" value="Genomic_DNA"/>
</dbReference>
<keyword evidence="5" id="KW-0732">Signal</keyword>
<evidence type="ECO:0000256" key="3">
    <source>
        <dbReference type="ARBA" id="ARBA00015281"/>
    </source>
</evidence>
<evidence type="ECO:0000256" key="4">
    <source>
        <dbReference type="ARBA" id="ARBA00023288"/>
    </source>
</evidence>
<evidence type="ECO:0000256" key="5">
    <source>
        <dbReference type="SAM" id="SignalP"/>
    </source>
</evidence>
<keyword evidence="4" id="KW-0449">Lipoprotein</keyword>
<feature type="domain" description="Glycine zipper 2TM" evidence="6">
    <location>
        <begin position="36"/>
        <end position="75"/>
    </location>
</feature>
<evidence type="ECO:0000256" key="1">
    <source>
        <dbReference type="ARBA" id="ARBA00004459"/>
    </source>
</evidence>
<reference evidence="7 8" key="1">
    <citation type="submission" date="2019-08" db="EMBL/GenBank/DDBJ databases">
        <title>Aureimonas fodiniaquatilis sp. nov., isolated from a coal mine wastewater.</title>
        <authorList>
            <person name="Kim W."/>
        </authorList>
    </citation>
    <scope>NUCLEOTIDE SEQUENCE [LARGE SCALE GENOMIC DNA]</scope>
    <source>
        <strain evidence="7 8">CAU 1482</strain>
    </source>
</reference>
<accession>A0A5B0DSQ3</accession>
<evidence type="ECO:0000259" key="6">
    <source>
        <dbReference type="Pfam" id="PF05433"/>
    </source>
</evidence>
<dbReference type="GO" id="GO:0009279">
    <property type="term" value="C:cell outer membrane"/>
    <property type="evidence" value="ECO:0007669"/>
    <property type="project" value="UniProtKB-SubCell"/>
</dbReference>
<organism evidence="7 8">
    <name type="scientific">Aureimonas fodinaquatilis</name>
    <dbReference type="NCBI Taxonomy" id="2565783"/>
    <lineage>
        <taxon>Bacteria</taxon>
        <taxon>Pseudomonadati</taxon>
        <taxon>Pseudomonadota</taxon>
        <taxon>Alphaproteobacteria</taxon>
        <taxon>Hyphomicrobiales</taxon>
        <taxon>Aurantimonadaceae</taxon>
        <taxon>Aureimonas</taxon>
    </lineage>
</organism>
<dbReference type="PROSITE" id="PS51257">
    <property type="entry name" value="PROKAR_LIPOPROTEIN"/>
    <property type="match status" value="1"/>
</dbReference>
<comment type="caution">
    <text evidence="7">The sequence shown here is derived from an EMBL/GenBank/DDBJ whole genome shotgun (WGS) entry which is preliminary data.</text>
</comment>
<dbReference type="Proteomes" id="UP000324738">
    <property type="component" value="Unassembled WGS sequence"/>
</dbReference>
<comment type="similarity">
    <text evidence="2">Belongs to the rickettsiale 17 kDa surface antigen family.</text>
</comment>
<proteinExistence type="inferred from homology"/>
<feature type="chain" id="PRO_5022901421" description="17 kDa surface antigen" evidence="5">
    <location>
        <begin position="18"/>
        <end position="79"/>
    </location>
</feature>
<keyword evidence="8" id="KW-1185">Reference proteome</keyword>
<dbReference type="Pfam" id="PF05433">
    <property type="entry name" value="Rick_17kDa_Anti"/>
    <property type="match status" value="1"/>
</dbReference>
<dbReference type="InterPro" id="IPR008816">
    <property type="entry name" value="Gly_zipper_2TM_dom"/>
</dbReference>